<dbReference type="Proteomes" id="UP000031760">
    <property type="component" value="Chromosome"/>
</dbReference>
<dbReference type="AlphaFoldDB" id="W8VST9"/>
<dbReference type="HOGENOM" id="CLU_3009793_0_0_10"/>
<dbReference type="KEGG" id="nmf:NMS_2491"/>
<evidence type="ECO:0000313" key="2">
    <source>
        <dbReference type="Proteomes" id="UP000031760"/>
    </source>
</evidence>
<dbReference type="EMBL" id="AP014548">
    <property type="protein sequence ID" value="BAO56500.1"/>
    <property type="molecule type" value="Genomic_DNA"/>
</dbReference>
<proteinExistence type="predicted"/>
<dbReference type="RefSeq" id="WP_158449009.1">
    <property type="nucleotide sequence ID" value="NZ_AP014548.1"/>
</dbReference>
<gene>
    <name evidence="1" type="ORF">NMS_2491</name>
</gene>
<keyword evidence="2" id="KW-1185">Reference proteome</keyword>
<protein>
    <submittedName>
        <fullName evidence="1">Uncharacterized protein</fullName>
    </submittedName>
</protein>
<reference evidence="1 2" key="1">
    <citation type="journal article" date="2014" name="Proc. Natl. Acad. Sci. U.S.A.">
        <title>Functional characterization of flavobacteria rhodopsins reveals a unique class of light-driven chloride pump in bacteria.</title>
        <authorList>
            <person name="Yoshizawa S."/>
            <person name="Kumagai Y."/>
            <person name="Kim H."/>
            <person name="Ogura Y."/>
            <person name="Hayashi T."/>
            <person name="Iwasaki W."/>
            <person name="DeLong E.F."/>
            <person name="Kogure K."/>
        </authorList>
    </citation>
    <scope>NUCLEOTIDE SEQUENCE [LARGE SCALE GENOMIC DNA]</scope>
    <source>
        <strain evidence="1 2">S1-08</strain>
    </source>
</reference>
<accession>W8VST9</accession>
<organism evidence="1 2">
    <name type="scientific">Nonlabens marinus S1-08</name>
    <dbReference type="NCBI Taxonomy" id="1454201"/>
    <lineage>
        <taxon>Bacteria</taxon>
        <taxon>Pseudomonadati</taxon>
        <taxon>Bacteroidota</taxon>
        <taxon>Flavobacteriia</taxon>
        <taxon>Flavobacteriales</taxon>
        <taxon>Flavobacteriaceae</taxon>
        <taxon>Nonlabens</taxon>
    </lineage>
</organism>
<dbReference type="STRING" id="1454201.NMS_2491"/>
<evidence type="ECO:0000313" key="1">
    <source>
        <dbReference type="EMBL" id="BAO56500.1"/>
    </source>
</evidence>
<name>W8VST9_9FLAO</name>
<sequence length="56" mass="6568">MSSLFKNLDDCKILLFNIDARLRNQHRQFISSARLALEQWIDKKTSPYGDSKAVKR</sequence>